<name>A0A015YMA1_BACFG</name>
<sequence length="345" mass="40003">MTEKNNSILSPEYLNFKNEITARIRSAQYEALKAVNKEMIALYWEVGKRITEQQTALGWGKSVVENLSRDIQKEFPGIKGFGVSNMWDMARFYAEYQSNEILQPLVGEISWSKHIVILTKCKETRQRQFYILATQKYGWTKDVLINKIEAKTYENYLLGQSNFDNTLPDKIKNQAILALKDEYTFDLVGLAEEHSEYELEQAIIKNIRAFLMEFGTDFSFIGNQYRLEVDGKEYFIDLLLYNRRLQAMIAIELKIGEFQPEYKGKMEFYLNILNDTVKLPHENPAIGIIICKSKSRMIVEYALKSSNMPIGVATYSLSSELPEAYKKLLPTSEEIAQKIELLIER</sequence>
<dbReference type="GO" id="GO:0003676">
    <property type="term" value="F:nucleic acid binding"/>
    <property type="evidence" value="ECO:0007669"/>
    <property type="project" value="InterPro"/>
</dbReference>
<gene>
    <name evidence="3" type="ORF">M076_1273</name>
</gene>
<dbReference type="AlphaFoldDB" id="A0A015YMA1"/>
<feature type="domain" description="YhcG N-terminal" evidence="2">
    <location>
        <begin position="19"/>
        <end position="154"/>
    </location>
</feature>
<accession>A0A015YMA1</accession>
<dbReference type="PANTHER" id="PTHR30547:SF0">
    <property type="entry name" value="BLR8175 PROTEIN"/>
    <property type="match status" value="1"/>
</dbReference>
<dbReference type="InterPro" id="IPR009362">
    <property type="entry name" value="YhcG_C"/>
</dbReference>
<dbReference type="Pfam" id="PF06250">
    <property type="entry name" value="YhcG_C"/>
    <property type="match status" value="1"/>
</dbReference>
<proteinExistence type="predicted"/>
<dbReference type="Proteomes" id="UP000022272">
    <property type="component" value="Unassembled WGS sequence"/>
</dbReference>
<organism evidence="3 4">
    <name type="scientific">Bacteroides fragilis str. 2-F-2 #4</name>
    <dbReference type="NCBI Taxonomy" id="1339280"/>
    <lineage>
        <taxon>Bacteria</taxon>
        <taxon>Pseudomonadati</taxon>
        <taxon>Bacteroidota</taxon>
        <taxon>Bacteroidia</taxon>
        <taxon>Bacteroidales</taxon>
        <taxon>Bacteroidaceae</taxon>
        <taxon>Bacteroides</taxon>
    </lineage>
</organism>
<dbReference type="Gene3D" id="3.40.1350.10">
    <property type="match status" value="1"/>
</dbReference>
<evidence type="ECO:0000313" key="3">
    <source>
        <dbReference type="EMBL" id="EXZ45423.1"/>
    </source>
</evidence>
<dbReference type="PANTHER" id="PTHR30547">
    <property type="entry name" value="UNCHARACTERIZED PROTEIN YHCG-RELATED"/>
    <property type="match status" value="1"/>
</dbReference>
<comment type="caution">
    <text evidence="3">The sequence shown here is derived from an EMBL/GenBank/DDBJ whole genome shotgun (WGS) entry which is preliminary data.</text>
</comment>
<evidence type="ECO:0000313" key="4">
    <source>
        <dbReference type="Proteomes" id="UP000022272"/>
    </source>
</evidence>
<evidence type="ECO:0008006" key="5">
    <source>
        <dbReference type="Google" id="ProtNLM"/>
    </source>
</evidence>
<feature type="domain" description="YhcG PDDEXK nuclease" evidence="1">
    <location>
        <begin position="178"/>
        <end position="329"/>
    </location>
</feature>
<evidence type="ECO:0000259" key="2">
    <source>
        <dbReference type="Pfam" id="PF17761"/>
    </source>
</evidence>
<evidence type="ECO:0000259" key="1">
    <source>
        <dbReference type="Pfam" id="PF06250"/>
    </source>
</evidence>
<protein>
    <recommendedName>
        <fullName evidence="5">DUF1016 domain-containing protein</fullName>
    </recommendedName>
</protein>
<dbReference type="InterPro" id="IPR011856">
    <property type="entry name" value="tRNA_endonuc-like_dom_sf"/>
</dbReference>
<dbReference type="InterPro" id="IPR053148">
    <property type="entry name" value="PD-DEXK-like_domain"/>
</dbReference>
<dbReference type="PATRIC" id="fig|1339280.3.peg.1232"/>
<dbReference type="EMBL" id="JGDM01000022">
    <property type="protein sequence ID" value="EXZ45423.1"/>
    <property type="molecule type" value="Genomic_DNA"/>
</dbReference>
<dbReference type="InterPro" id="IPR041527">
    <property type="entry name" value="YhcG_N"/>
</dbReference>
<dbReference type="Pfam" id="PF17761">
    <property type="entry name" value="DUF1016_N"/>
    <property type="match status" value="1"/>
</dbReference>
<dbReference type="GeneID" id="75113608"/>
<dbReference type="RefSeq" id="WP_004308747.1">
    <property type="nucleotide sequence ID" value="NZ_JGDM01000022.1"/>
</dbReference>
<reference evidence="3 4" key="1">
    <citation type="submission" date="2014-02" db="EMBL/GenBank/DDBJ databases">
        <authorList>
            <person name="Sears C."/>
            <person name="Carroll K."/>
            <person name="Sack B.R."/>
            <person name="Qadri F."/>
            <person name="Myers L.L."/>
            <person name="Chung G.-T."/>
            <person name="Escheverria P."/>
            <person name="Fraser C.M."/>
            <person name="Sadzewicz L."/>
            <person name="Shefchek K.A."/>
            <person name="Tallon L."/>
            <person name="Das S.P."/>
            <person name="Daugherty S."/>
            <person name="Mongodin E.F."/>
        </authorList>
    </citation>
    <scope>NUCLEOTIDE SEQUENCE [LARGE SCALE GENOMIC DNA]</scope>
    <source>
        <strain evidence="3 4">2-F-2 #4</strain>
    </source>
</reference>